<gene>
    <name evidence="1" type="ORF">HSB1_34520</name>
</gene>
<dbReference type="eggNOG" id="arCOG09046">
    <property type="taxonomic scope" value="Archaea"/>
</dbReference>
<evidence type="ECO:0000313" key="1">
    <source>
        <dbReference type="EMBL" id="EJN58035.1"/>
    </source>
</evidence>
<dbReference type="EMBL" id="ALJD01000009">
    <property type="protein sequence ID" value="EJN58035.1"/>
    <property type="molecule type" value="Genomic_DNA"/>
</dbReference>
<dbReference type="AlphaFoldDB" id="J2ZBJ6"/>
<protein>
    <submittedName>
        <fullName evidence="1">Uncharacterized protein</fullName>
    </submittedName>
</protein>
<dbReference type="RefSeq" id="WP_009376797.1">
    <property type="nucleotide sequence ID" value="NZ_ALJD01000009.1"/>
</dbReference>
<organism evidence="1 2">
    <name type="scientific">Halogranum salarium B-1</name>
    <dbReference type="NCBI Taxonomy" id="1210908"/>
    <lineage>
        <taxon>Archaea</taxon>
        <taxon>Methanobacteriati</taxon>
        <taxon>Methanobacteriota</taxon>
        <taxon>Stenosarchaea group</taxon>
        <taxon>Halobacteria</taxon>
        <taxon>Halobacteriales</taxon>
        <taxon>Haloferacaceae</taxon>
    </lineage>
</organism>
<reference evidence="1 2" key="1">
    <citation type="journal article" date="2012" name="J. Bacteriol.">
        <title>Draft Genome Sequence of the Extremely Halophilic Archaeon Halogranum salarium B-1T.</title>
        <authorList>
            <person name="Kim K.K."/>
            <person name="Lee K.C."/>
            <person name="Lee J.S."/>
        </authorList>
    </citation>
    <scope>NUCLEOTIDE SEQUENCE [LARGE SCALE GENOMIC DNA]</scope>
    <source>
        <strain evidence="1 2">B-1</strain>
    </source>
</reference>
<accession>J2ZBJ6</accession>
<evidence type="ECO:0000313" key="2">
    <source>
        <dbReference type="Proteomes" id="UP000007813"/>
    </source>
</evidence>
<proteinExistence type="predicted"/>
<dbReference type="PATRIC" id="fig|1210908.3.peg.3288"/>
<dbReference type="OrthoDB" id="303910at2157"/>
<sequence>MSKLNEETPNEERESIHEQYVLDVRIVECVRPDVDRPEYRFEAPEHTPMSFDDPEMAELYADIYFCTNGFVEEGTGERGVPPEVIGAGRAVLAAYFLTQPGTDRDWVASFFGKKPHRVRKYVEWVQGQAEEIRTGVVEQGLG</sequence>
<dbReference type="Proteomes" id="UP000007813">
    <property type="component" value="Unassembled WGS sequence"/>
</dbReference>
<name>J2ZBJ6_9EURY</name>
<comment type="caution">
    <text evidence="1">The sequence shown here is derived from an EMBL/GenBank/DDBJ whole genome shotgun (WGS) entry which is preliminary data.</text>
</comment>